<evidence type="ECO:0000256" key="5">
    <source>
        <dbReference type="ARBA" id="ARBA00022840"/>
    </source>
</evidence>
<dbReference type="PIRSF" id="PIRSF015589">
    <property type="entry name" value="PP_kinase"/>
    <property type="match status" value="1"/>
</dbReference>
<keyword evidence="13" id="KW-1185">Reference proteome</keyword>
<dbReference type="InterPro" id="IPR025198">
    <property type="entry name" value="PPK_N_dom"/>
</dbReference>
<dbReference type="Gene3D" id="3.30.870.10">
    <property type="entry name" value="Endonuclease Chain A"/>
    <property type="match status" value="2"/>
</dbReference>
<proteinExistence type="inferred from homology"/>
<feature type="domain" description="Polyphosphate kinase middle" evidence="8">
    <location>
        <begin position="130"/>
        <end position="312"/>
    </location>
</feature>
<dbReference type="SUPFAM" id="SSF143724">
    <property type="entry name" value="PHP14-like"/>
    <property type="match status" value="1"/>
</dbReference>
<dbReference type="HAMAP" id="MF_00347">
    <property type="entry name" value="Polyphosphate_kinase"/>
    <property type="match status" value="1"/>
</dbReference>
<dbReference type="GO" id="GO:0005524">
    <property type="term" value="F:ATP binding"/>
    <property type="evidence" value="ECO:0007669"/>
    <property type="project" value="UniProtKB-KW"/>
</dbReference>
<evidence type="ECO:0000256" key="3">
    <source>
        <dbReference type="ARBA" id="ARBA00022741"/>
    </source>
</evidence>
<dbReference type="InterPro" id="IPR003414">
    <property type="entry name" value="PP_kinase"/>
</dbReference>
<dbReference type="InterPro" id="IPR024953">
    <property type="entry name" value="PP_kinase_middle"/>
</dbReference>
<dbReference type="Proteomes" id="UP000319976">
    <property type="component" value="Chromosome"/>
</dbReference>
<evidence type="ECO:0000256" key="6">
    <source>
        <dbReference type="HAMAP-Rule" id="MF_00347"/>
    </source>
</evidence>
<keyword evidence="3 6" id="KW-0547">Nucleotide-binding</keyword>
<evidence type="ECO:0000259" key="9">
    <source>
        <dbReference type="Pfam" id="PF13089"/>
    </source>
</evidence>
<keyword evidence="4 6" id="KW-0418">Kinase</keyword>
<feature type="binding site" evidence="6">
    <location>
        <position position="414"/>
    </location>
    <ligand>
        <name>Mg(2+)</name>
        <dbReference type="ChEBI" id="CHEBI:18420"/>
    </ligand>
</feature>
<dbReference type="Gene3D" id="1.20.58.310">
    <property type="entry name" value="Polyphosphate kinase N-terminal domain"/>
    <property type="match status" value="1"/>
</dbReference>
<dbReference type="InterPro" id="IPR036832">
    <property type="entry name" value="PPK_N_dom_sf"/>
</dbReference>
<gene>
    <name evidence="6 12" type="primary">ppk</name>
    <name evidence="12" type="ORF">V22_06960</name>
</gene>
<evidence type="ECO:0000313" key="13">
    <source>
        <dbReference type="Proteomes" id="UP000319976"/>
    </source>
</evidence>
<comment type="similarity">
    <text evidence="6 7">Belongs to the polyphosphate kinase 1 (PPK1) family.</text>
</comment>
<dbReference type="GO" id="GO:0046872">
    <property type="term" value="F:metal ion binding"/>
    <property type="evidence" value="ECO:0007669"/>
    <property type="project" value="UniProtKB-KW"/>
</dbReference>
<name>A0A517T528_9PLAN</name>
<feature type="domain" description="Polyphosphate kinase C-terminal" evidence="10">
    <location>
        <begin position="514"/>
        <end position="684"/>
    </location>
</feature>
<dbReference type="SUPFAM" id="SSF140356">
    <property type="entry name" value="PPK N-terminal domain-like"/>
    <property type="match status" value="1"/>
</dbReference>
<dbReference type="Pfam" id="PF13090">
    <property type="entry name" value="PP_kinase_C"/>
    <property type="match status" value="1"/>
</dbReference>
<protein>
    <recommendedName>
        <fullName evidence="6 7">Polyphosphate kinase</fullName>
        <ecNumber evidence="6 7">2.7.4.1</ecNumber>
    </recommendedName>
    <alternativeName>
        <fullName evidence="6">ATP-polyphosphate phosphotransferase</fullName>
    </alternativeName>
    <alternativeName>
        <fullName evidence="6">Polyphosphoric acid kinase</fullName>
    </alternativeName>
</protein>
<feature type="binding site" evidence="6">
    <location>
        <position position="601"/>
    </location>
    <ligand>
        <name>ATP</name>
        <dbReference type="ChEBI" id="CHEBI:30616"/>
    </ligand>
</feature>
<comment type="catalytic activity">
    <reaction evidence="6 7">
        <text>[phosphate](n) + ATP = [phosphate](n+1) + ADP</text>
        <dbReference type="Rhea" id="RHEA:19573"/>
        <dbReference type="Rhea" id="RHEA-COMP:9859"/>
        <dbReference type="Rhea" id="RHEA-COMP:14280"/>
        <dbReference type="ChEBI" id="CHEBI:16838"/>
        <dbReference type="ChEBI" id="CHEBI:30616"/>
        <dbReference type="ChEBI" id="CHEBI:456216"/>
        <dbReference type="EC" id="2.7.4.1"/>
    </reaction>
</comment>
<dbReference type="AlphaFoldDB" id="A0A517T528"/>
<dbReference type="RefSeq" id="WP_145259824.1">
    <property type="nucleotide sequence ID" value="NZ_CP036316.1"/>
</dbReference>
<feature type="binding site" evidence="6">
    <location>
        <position position="54"/>
    </location>
    <ligand>
        <name>ATP</name>
        <dbReference type="ChEBI" id="CHEBI:30616"/>
    </ligand>
</feature>
<comment type="function">
    <text evidence="6 7">Catalyzes the reversible transfer of the terminal phosphate of ATP to form a long-chain polyphosphate (polyP).</text>
</comment>
<dbReference type="OrthoDB" id="9761456at2"/>
<comment type="cofactor">
    <cofactor evidence="6">
        <name>Mg(2+)</name>
        <dbReference type="ChEBI" id="CHEBI:18420"/>
    </cofactor>
</comment>
<evidence type="ECO:0000259" key="8">
    <source>
        <dbReference type="Pfam" id="PF02503"/>
    </source>
</evidence>
<dbReference type="CDD" id="cd09168">
    <property type="entry name" value="PLDc_PaPPK1_C2_like"/>
    <property type="match status" value="1"/>
</dbReference>
<dbReference type="KEGG" id="chya:V22_06960"/>
<sequence>MSTTDTPEIKIGSESFINRELSWLEFNQRVLDEASNTEVPLLERLKFLAITASNLNEFFMVRVGGLQQLARRGSTRVDPAGMTAAEQVDAIRSRVKEMVAEQYQLFEELRRALSKIGLRQLAADKADDRQREVMTDIFSDEVFGVFTPMSVVATEPFPQLTNGTLHLCVRLQGVQESDSEEPPADRFAIIPFGPVAPRFVTVPAKRGYSYILLEDLATTFINQFFPGETILEATPFRVSLDADLSVREDAASDLLEEMRGVLEARKEGHCVRLEIGAHASEELVQFLVDGLEVEREDVYQVSGPVDLSAFFAVADQRGFDKHRYKRWRPQESVEVDPAKPMFETIAEKDLMLYHPFESFEPVVRFIEEAADDRDVLAIKQTLYRTSRNSPIVAALARAAERGKAVTAIVELKARFDEKRNIEWAEELERSGVQVLYGVRGLKTHAKVCIVVRREPEGIRRYAHFSTGNYNENTAKLYGDVSLLTCDEDLTADAISFFNAVTGYSQPQKFRKLDAAPLGLRNSVEELIEGEILRAQQGAPAWFRAKLNSIVCPSLIAKMYEASQAGVKIELNVRGICCLRPGVEGLSENIRVISIIDRFLEHARIMEFCHDGDPRVYISSADWMPRNLDRRVELIVPVEDQRLQARLSHILDVCFTDNVKAREILPDGSYRLLTHAVGEEAIRSQQVMYDEAVEAVREQQEQKPTMFEPYRADDRE</sequence>
<reference evidence="12 13" key="1">
    <citation type="submission" date="2019-02" db="EMBL/GenBank/DDBJ databases">
        <title>Deep-cultivation of Planctomycetes and their phenomic and genomic characterization uncovers novel biology.</title>
        <authorList>
            <person name="Wiegand S."/>
            <person name="Jogler M."/>
            <person name="Boedeker C."/>
            <person name="Pinto D."/>
            <person name="Vollmers J."/>
            <person name="Rivas-Marin E."/>
            <person name="Kohn T."/>
            <person name="Peeters S.H."/>
            <person name="Heuer A."/>
            <person name="Rast P."/>
            <person name="Oberbeckmann S."/>
            <person name="Bunk B."/>
            <person name="Jeske O."/>
            <person name="Meyerdierks A."/>
            <person name="Storesund J.E."/>
            <person name="Kallscheuer N."/>
            <person name="Luecker S."/>
            <person name="Lage O.M."/>
            <person name="Pohl T."/>
            <person name="Merkel B.J."/>
            <person name="Hornburger P."/>
            <person name="Mueller R.-W."/>
            <person name="Bruemmer F."/>
            <person name="Labrenz M."/>
            <person name="Spormann A.M."/>
            <person name="Op den Camp H."/>
            <person name="Overmann J."/>
            <person name="Amann R."/>
            <person name="Jetten M.S.M."/>
            <person name="Mascher T."/>
            <person name="Medema M.H."/>
            <person name="Devos D.P."/>
            <person name="Kaster A.-K."/>
            <person name="Ovreas L."/>
            <person name="Rohde M."/>
            <person name="Galperin M.Y."/>
            <person name="Jogler C."/>
        </authorList>
    </citation>
    <scope>NUCLEOTIDE SEQUENCE [LARGE SCALE GENOMIC DNA]</scope>
    <source>
        <strain evidence="12 13">V22</strain>
    </source>
</reference>
<organism evidence="12 13">
    <name type="scientific">Calycomorphotria hydatis</name>
    <dbReference type="NCBI Taxonomy" id="2528027"/>
    <lineage>
        <taxon>Bacteria</taxon>
        <taxon>Pseudomonadati</taxon>
        <taxon>Planctomycetota</taxon>
        <taxon>Planctomycetia</taxon>
        <taxon>Planctomycetales</taxon>
        <taxon>Planctomycetaceae</taxon>
        <taxon>Calycomorphotria</taxon>
    </lineage>
</organism>
<accession>A0A517T528</accession>
<dbReference type="Pfam" id="PF02503">
    <property type="entry name" value="PP_kinase"/>
    <property type="match status" value="1"/>
</dbReference>
<feature type="binding site" evidence="6">
    <location>
        <position position="477"/>
    </location>
    <ligand>
        <name>ATP</name>
        <dbReference type="ChEBI" id="CHEBI:30616"/>
    </ligand>
</feature>
<comment type="PTM">
    <text evidence="6 7">An intermediate of this reaction is the autophosphorylated ppk in which a phosphate is covalently linked to a histidine residue through a N-P bond.</text>
</comment>
<dbReference type="Gene3D" id="3.30.1840.10">
    <property type="entry name" value="Polyphosphate kinase middle domain"/>
    <property type="match status" value="1"/>
</dbReference>
<dbReference type="InterPro" id="IPR025200">
    <property type="entry name" value="PPK_C_dom2"/>
</dbReference>
<feature type="binding site" evidence="6">
    <location>
        <position position="384"/>
    </location>
    <ligand>
        <name>Mg(2+)</name>
        <dbReference type="ChEBI" id="CHEBI:18420"/>
    </ligand>
</feature>
<keyword evidence="1 6" id="KW-0597">Phosphoprotein</keyword>
<dbReference type="InterPro" id="IPR036830">
    <property type="entry name" value="PP_kinase_middle_dom_sf"/>
</dbReference>
<dbReference type="PANTHER" id="PTHR30218">
    <property type="entry name" value="POLYPHOSPHATE KINASE"/>
    <property type="match status" value="1"/>
</dbReference>
<dbReference type="EMBL" id="CP036316">
    <property type="protein sequence ID" value="QDT63474.1"/>
    <property type="molecule type" value="Genomic_DNA"/>
</dbReference>
<dbReference type="NCBIfam" id="NF003917">
    <property type="entry name" value="PRK05443.1-1"/>
    <property type="match status" value="1"/>
</dbReference>
<evidence type="ECO:0000259" key="10">
    <source>
        <dbReference type="Pfam" id="PF13090"/>
    </source>
</evidence>
<dbReference type="GO" id="GO:0008976">
    <property type="term" value="F:polyphosphate kinase activity"/>
    <property type="evidence" value="ECO:0007669"/>
    <property type="project" value="UniProtKB-UniRule"/>
</dbReference>
<keyword evidence="6" id="KW-0460">Magnesium</keyword>
<dbReference type="EC" id="2.7.4.1" evidence="6 7"/>
<feature type="domain" description="Polyphosphate kinase N-terminal" evidence="9">
    <location>
        <begin position="16"/>
        <end position="119"/>
    </location>
</feature>
<dbReference type="CDD" id="cd09165">
    <property type="entry name" value="PLDc_PaPPK1_C1_like"/>
    <property type="match status" value="1"/>
</dbReference>
<dbReference type="GO" id="GO:0006799">
    <property type="term" value="P:polyphosphate biosynthetic process"/>
    <property type="evidence" value="ECO:0007669"/>
    <property type="project" value="UniProtKB-UniRule"/>
</dbReference>
<dbReference type="PANTHER" id="PTHR30218:SF0">
    <property type="entry name" value="POLYPHOSPHATE KINASE"/>
    <property type="match status" value="1"/>
</dbReference>
<evidence type="ECO:0000256" key="4">
    <source>
        <dbReference type="ARBA" id="ARBA00022777"/>
    </source>
</evidence>
<feature type="active site" description="Phosphohistidine intermediate" evidence="6">
    <location>
        <position position="444"/>
    </location>
</feature>
<keyword evidence="5 6" id="KW-0067">ATP-binding</keyword>
<evidence type="ECO:0000256" key="2">
    <source>
        <dbReference type="ARBA" id="ARBA00022679"/>
    </source>
</evidence>
<feature type="binding site" evidence="6">
    <location>
        <position position="573"/>
    </location>
    <ligand>
        <name>ATP</name>
        <dbReference type="ChEBI" id="CHEBI:30616"/>
    </ligand>
</feature>
<evidence type="ECO:0000259" key="11">
    <source>
        <dbReference type="Pfam" id="PF17941"/>
    </source>
</evidence>
<dbReference type="NCBIfam" id="NF003918">
    <property type="entry name" value="PRK05443.1-2"/>
    <property type="match status" value="1"/>
</dbReference>
<keyword evidence="6" id="KW-0479">Metal-binding</keyword>
<dbReference type="InterPro" id="IPR041108">
    <property type="entry name" value="PP_kinase_C_1"/>
</dbReference>
<feature type="domain" description="Polyphosphate kinase C-terminal" evidence="11">
    <location>
        <begin position="341"/>
        <end position="505"/>
    </location>
</feature>
<evidence type="ECO:0000256" key="1">
    <source>
        <dbReference type="ARBA" id="ARBA00022553"/>
    </source>
</evidence>
<evidence type="ECO:0000256" key="7">
    <source>
        <dbReference type="RuleBase" id="RU003800"/>
    </source>
</evidence>
<dbReference type="NCBIfam" id="TIGR03705">
    <property type="entry name" value="poly_P_kin"/>
    <property type="match status" value="1"/>
</dbReference>
<keyword evidence="2 6" id="KW-0808">Transferase</keyword>
<dbReference type="Pfam" id="PF17941">
    <property type="entry name" value="PP_kinase_C_1"/>
    <property type="match status" value="1"/>
</dbReference>
<dbReference type="NCBIfam" id="NF003921">
    <property type="entry name" value="PRK05443.2-2"/>
    <property type="match status" value="1"/>
</dbReference>
<dbReference type="Pfam" id="PF13089">
    <property type="entry name" value="PP_kinase_N"/>
    <property type="match status" value="1"/>
</dbReference>
<dbReference type="SUPFAM" id="SSF56024">
    <property type="entry name" value="Phospholipase D/nuclease"/>
    <property type="match status" value="2"/>
</dbReference>
<dbReference type="GO" id="GO:0009358">
    <property type="term" value="C:polyphosphate kinase complex"/>
    <property type="evidence" value="ECO:0007669"/>
    <property type="project" value="InterPro"/>
</dbReference>
<evidence type="ECO:0000313" key="12">
    <source>
        <dbReference type="EMBL" id="QDT63474.1"/>
    </source>
</evidence>